<dbReference type="Proteomes" id="UP000308652">
    <property type="component" value="Unassembled WGS sequence"/>
</dbReference>
<evidence type="ECO:0000313" key="3">
    <source>
        <dbReference type="Proteomes" id="UP000308652"/>
    </source>
</evidence>
<proteinExistence type="predicted"/>
<evidence type="ECO:0000313" key="2">
    <source>
        <dbReference type="EMBL" id="TFK34922.1"/>
    </source>
</evidence>
<dbReference type="OrthoDB" id="2900694at2759"/>
<organism evidence="2 3">
    <name type="scientific">Crucibulum laeve</name>
    <dbReference type="NCBI Taxonomy" id="68775"/>
    <lineage>
        <taxon>Eukaryota</taxon>
        <taxon>Fungi</taxon>
        <taxon>Dikarya</taxon>
        <taxon>Basidiomycota</taxon>
        <taxon>Agaricomycotina</taxon>
        <taxon>Agaricomycetes</taxon>
        <taxon>Agaricomycetidae</taxon>
        <taxon>Agaricales</taxon>
        <taxon>Agaricineae</taxon>
        <taxon>Nidulariaceae</taxon>
        <taxon>Crucibulum</taxon>
    </lineage>
</organism>
<sequence>MPYKASTEQQNFSISTLPNELLDHILDFLCPLSIQSYSVGLLNGDCHYLWRLRLVCKRINNLLEHRLYSRLEIRASQQLIDTVYARLLLLIADPRFFKNSTVLNVHCSDFCWDLSTSRPDQDIIIFPNIINNAPEFQQFKQARAKVSSSYFNPFLPLTLVGLHVPQLSMITTIHLYGPPEFYSSIMPHFLLVLSYSPHLNSFSMDDRCGRSDMHAVWRIMCQSKVQLQNLRSTVIDKELILYLDSYCGLCELDISVYSDLTPQPDELAKDFFSAVGKHSASLRRLKVVDNNKCWAWSVENFGSSLLPKCQTLKILNIGLNMTVDGDAKLSTIANRIAQGTLSVLVNAISIPQLKHLTIKLPFMNAPLFITSQQQWVDQSYLNKQIVQSLSNLQPSSGIVFPKELTLSSPYFRWDFVLKVGGDVEEYEPMIQQHNFDFFFF</sequence>
<name>A0A5C3LQC1_9AGAR</name>
<protein>
    <recommendedName>
        <fullName evidence="1">F-box domain-containing protein</fullName>
    </recommendedName>
</protein>
<dbReference type="Gene3D" id="3.80.10.10">
    <property type="entry name" value="Ribonuclease Inhibitor"/>
    <property type="match status" value="1"/>
</dbReference>
<dbReference type="InterPro" id="IPR001810">
    <property type="entry name" value="F-box_dom"/>
</dbReference>
<evidence type="ECO:0000259" key="1">
    <source>
        <dbReference type="PROSITE" id="PS50181"/>
    </source>
</evidence>
<gene>
    <name evidence="2" type="ORF">BDQ12DRAFT_737957</name>
</gene>
<dbReference type="AlphaFoldDB" id="A0A5C3LQC1"/>
<accession>A0A5C3LQC1</accession>
<dbReference type="InterPro" id="IPR032675">
    <property type="entry name" value="LRR_dom_sf"/>
</dbReference>
<dbReference type="Gene3D" id="1.20.1280.50">
    <property type="match status" value="1"/>
</dbReference>
<dbReference type="SUPFAM" id="SSF52047">
    <property type="entry name" value="RNI-like"/>
    <property type="match status" value="1"/>
</dbReference>
<feature type="domain" description="F-box" evidence="1">
    <location>
        <begin position="11"/>
        <end position="71"/>
    </location>
</feature>
<reference evidence="2 3" key="1">
    <citation type="journal article" date="2019" name="Nat. Ecol. Evol.">
        <title>Megaphylogeny resolves global patterns of mushroom evolution.</title>
        <authorList>
            <person name="Varga T."/>
            <person name="Krizsan K."/>
            <person name="Foldi C."/>
            <person name="Dima B."/>
            <person name="Sanchez-Garcia M."/>
            <person name="Sanchez-Ramirez S."/>
            <person name="Szollosi G.J."/>
            <person name="Szarkandi J.G."/>
            <person name="Papp V."/>
            <person name="Albert L."/>
            <person name="Andreopoulos W."/>
            <person name="Angelini C."/>
            <person name="Antonin V."/>
            <person name="Barry K.W."/>
            <person name="Bougher N.L."/>
            <person name="Buchanan P."/>
            <person name="Buyck B."/>
            <person name="Bense V."/>
            <person name="Catcheside P."/>
            <person name="Chovatia M."/>
            <person name="Cooper J."/>
            <person name="Damon W."/>
            <person name="Desjardin D."/>
            <person name="Finy P."/>
            <person name="Geml J."/>
            <person name="Haridas S."/>
            <person name="Hughes K."/>
            <person name="Justo A."/>
            <person name="Karasinski D."/>
            <person name="Kautmanova I."/>
            <person name="Kiss B."/>
            <person name="Kocsube S."/>
            <person name="Kotiranta H."/>
            <person name="LaButti K.M."/>
            <person name="Lechner B.E."/>
            <person name="Liimatainen K."/>
            <person name="Lipzen A."/>
            <person name="Lukacs Z."/>
            <person name="Mihaltcheva S."/>
            <person name="Morgado L.N."/>
            <person name="Niskanen T."/>
            <person name="Noordeloos M.E."/>
            <person name="Ohm R.A."/>
            <person name="Ortiz-Santana B."/>
            <person name="Ovrebo C."/>
            <person name="Racz N."/>
            <person name="Riley R."/>
            <person name="Savchenko A."/>
            <person name="Shiryaev A."/>
            <person name="Soop K."/>
            <person name="Spirin V."/>
            <person name="Szebenyi C."/>
            <person name="Tomsovsky M."/>
            <person name="Tulloss R.E."/>
            <person name="Uehling J."/>
            <person name="Grigoriev I.V."/>
            <person name="Vagvolgyi C."/>
            <person name="Papp T."/>
            <person name="Martin F.M."/>
            <person name="Miettinen O."/>
            <person name="Hibbett D.S."/>
            <person name="Nagy L.G."/>
        </authorList>
    </citation>
    <scope>NUCLEOTIDE SEQUENCE [LARGE SCALE GENOMIC DNA]</scope>
    <source>
        <strain evidence="2 3">CBS 166.37</strain>
    </source>
</reference>
<dbReference type="EMBL" id="ML213627">
    <property type="protein sequence ID" value="TFK34922.1"/>
    <property type="molecule type" value="Genomic_DNA"/>
</dbReference>
<keyword evidence="3" id="KW-1185">Reference proteome</keyword>
<dbReference type="PROSITE" id="PS50181">
    <property type="entry name" value="FBOX"/>
    <property type="match status" value="1"/>
</dbReference>